<proteinExistence type="predicted"/>
<comment type="caution">
    <text evidence="8">The sequence shown here is derived from an EMBL/GenBank/DDBJ whole genome shotgun (WGS) entry which is preliminary data.</text>
</comment>
<keyword evidence="4 7" id="KW-0812">Transmembrane</keyword>
<evidence type="ECO:0000256" key="5">
    <source>
        <dbReference type="ARBA" id="ARBA00022989"/>
    </source>
</evidence>
<comment type="subcellular location">
    <subcellularLocation>
        <location evidence="1">Cell inner membrane</location>
        <topology evidence="1">Multi-pass membrane protein</topology>
    </subcellularLocation>
</comment>
<feature type="transmembrane region" description="Helical" evidence="7">
    <location>
        <begin position="36"/>
        <end position="57"/>
    </location>
</feature>
<dbReference type="InterPro" id="IPR048279">
    <property type="entry name" value="MdtK-like"/>
</dbReference>
<evidence type="ECO:0000313" key="8">
    <source>
        <dbReference type="EMBL" id="PRY68695.1"/>
    </source>
</evidence>
<feature type="transmembrane region" description="Helical" evidence="7">
    <location>
        <begin position="69"/>
        <end position="92"/>
    </location>
</feature>
<dbReference type="PIRSF" id="PIRSF006603">
    <property type="entry name" value="DinF"/>
    <property type="match status" value="1"/>
</dbReference>
<feature type="transmembrane region" description="Helical" evidence="7">
    <location>
        <begin position="150"/>
        <end position="167"/>
    </location>
</feature>
<keyword evidence="5 7" id="KW-1133">Transmembrane helix</keyword>
<evidence type="ECO:0000313" key="9">
    <source>
        <dbReference type="Proteomes" id="UP000239896"/>
    </source>
</evidence>
<dbReference type="PANTHER" id="PTHR43549">
    <property type="entry name" value="MULTIDRUG RESISTANCE PROTEIN YPNP-RELATED"/>
    <property type="match status" value="1"/>
</dbReference>
<gene>
    <name evidence="8" type="ORF">BCL64_11643</name>
</gene>
<dbReference type="InterPro" id="IPR052031">
    <property type="entry name" value="Membrane_Transporter-Flippase"/>
</dbReference>
<dbReference type="Proteomes" id="UP000239896">
    <property type="component" value="Unassembled WGS sequence"/>
</dbReference>
<dbReference type="InterPro" id="IPR002528">
    <property type="entry name" value="MATE_fam"/>
</dbReference>
<dbReference type="Pfam" id="PF01554">
    <property type="entry name" value="MatE"/>
    <property type="match status" value="2"/>
</dbReference>
<keyword evidence="6 7" id="KW-0472">Membrane</keyword>
<sequence>MSTPASPSSSTASRPRPARRELLEGPIALTLLRKSLPVVGGMIAMMSFNLVDTWFISRLGTEELAAVSFTFPVVFTVISLAIGLGIGTSAVVARRLGQGDLDTVRRRATDAALLALGVGLCMTLLGLATLEPLFRLMGADDLLMPHIRDYMGIWYLGAAAVIVPRVLNSILRAHGNTATQGLMMALAAGTNVLLDWWLIFGIGPFPALGVSGAALATVLSWGLMAGVLVVQRELRELFDLAGLSRQGLADSWRELGRIAGPAALTSVFTPIALGLVTRIVAGHGHDAVAGYGVGTRIEAISQIAVLALSMTLSPLVSQNAGAGQHDRVRRAILGCFVFVLAWQLLVWGVLQLLAPWLVAGYAKREAVGEVLRSFLWWVPLGLGAQGVVILAVSSFNALHRPARAMRLSVVRLFALTVPLAWLGGRLADSTGVFAGMLSANLLVALIAWRQIRAELARQGALNDRDVDSRLGR</sequence>
<dbReference type="PANTHER" id="PTHR43549:SF3">
    <property type="entry name" value="MULTIDRUG RESISTANCE PROTEIN YPNP-RELATED"/>
    <property type="match status" value="1"/>
</dbReference>
<dbReference type="AlphaFoldDB" id="A0A2T0VET7"/>
<dbReference type="GO" id="GO:0005886">
    <property type="term" value="C:plasma membrane"/>
    <property type="evidence" value="ECO:0007669"/>
    <property type="project" value="UniProtKB-SubCell"/>
</dbReference>
<reference evidence="8 9" key="1">
    <citation type="submission" date="2018-03" db="EMBL/GenBank/DDBJ databases">
        <title>Comparative analysis of microorganisms from saline springs in Andes Mountain Range, Colombia.</title>
        <authorList>
            <person name="Rubin E."/>
        </authorList>
    </citation>
    <scope>NUCLEOTIDE SEQUENCE [LARGE SCALE GENOMIC DNA]</scope>
    <source>
        <strain evidence="8 9">USBA 854</strain>
    </source>
</reference>
<dbReference type="EMBL" id="PVTM01000016">
    <property type="protein sequence ID" value="PRY68695.1"/>
    <property type="molecule type" value="Genomic_DNA"/>
</dbReference>
<dbReference type="RefSeq" id="WP_106232162.1">
    <property type="nucleotide sequence ID" value="NZ_PVTM01000016.1"/>
</dbReference>
<feature type="transmembrane region" description="Helical" evidence="7">
    <location>
        <begin position="179"/>
        <end position="199"/>
    </location>
</feature>
<keyword evidence="9" id="KW-1185">Reference proteome</keyword>
<dbReference type="GO" id="GO:0015297">
    <property type="term" value="F:antiporter activity"/>
    <property type="evidence" value="ECO:0007669"/>
    <property type="project" value="InterPro"/>
</dbReference>
<feature type="transmembrane region" description="Helical" evidence="7">
    <location>
        <begin position="404"/>
        <end position="424"/>
    </location>
</feature>
<dbReference type="GO" id="GO:0042910">
    <property type="term" value="F:xenobiotic transmembrane transporter activity"/>
    <property type="evidence" value="ECO:0007669"/>
    <property type="project" value="InterPro"/>
</dbReference>
<feature type="transmembrane region" description="Helical" evidence="7">
    <location>
        <begin position="205"/>
        <end position="230"/>
    </location>
</feature>
<evidence type="ECO:0000256" key="3">
    <source>
        <dbReference type="ARBA" id="ARBA00022475"/>
    </source>
</evidence>
<feature type="transmembrane region" description="Helical" evidence="7">
    <location>
        <begin position="331"/>
        <end position="354"/>
    </location>
</feature>
<protein>
    <submittedName>
        <fullName evidence="8">Putative MATE family efflux protein</fullName>
    </submittedName>
</protein>
<evidence type="ECO:0000256" key="1">
    <source>
        <dbReference type="ARBA" id="ARBA00004429"/>
    </source>
</evidence>
<evidence type="ECO:0000256" key="4">
    <source>
        <dbReference type="ARBA" id="ARBA00022692"/>
    </source>
</evidence>
<organism evidence="8 9">
    <name type="scientific">Halomonas ventosae</name>
    <dbReference type="NCBI Taxonomy" id="229007"/>
    <lineage>
        <taxon>Bacteria</taxon>
        <taxon>Pseudomonadati</taxon>
        <taxon>Pseudomonadota</taxon>
        <taxon>Gammaproteobacteria</taxon>
        <taxon>Oceanospirillales</taxon>
        <taxon>Halomonadaceae</taxon>
        <taxon>Halomonas</taxon>
    </lineage>
</organism>
<feature type="transmembrane region" description="Helical" evidence="7">
    <location>
        <begin position="374"/>
        <end position="392"/>
    </location>
</feature>
<accession>A0A2T0VET7</accession>
<evidence type="ECO:0000256" key="7">
    <source>
        <dbReference type="SAM" id="Phobius"/>
    </source>
</evidence>
<name>A0A2T0VET7_9GAMM</name>
<keyword evidence="2" id="KW-0813">Transport</keyword>
<dbReference type="NCBIfam" id="TIGR00797">
    <property type="entry name" value="matE"/>
    <property type="match status" value="1"/>
</dbReference>
<evidence type="ECO:0000256" key="2">
    <source>
        <dbReference type="ARBA" id="ARBA00022448"/>
    </source>
</evidence>
<feature type="transmembrane region" description="Helical" evidence="7">
    <location>
        <begin position="430"/>
        <end position="448"/>
    </location>
</feature>
<evidence type="ECO:0000256" key="6">
    <source>
        <dbReference type="ARBA" id="ARBA00023136"/>
    </source>
</evidence>
<keyword evidence="3" id="KW-1003">Cell membrane</keyword>
<feature type="transmembrane region" description="Helical" evidence="7">
    <location>
        <begin position="112"/>
        <end position="130"/>
    </location>
</feature>